<dbReference type="GO" id="GO:0016787">
    <property type="term" value="F:hydrolase activity"/>
    <property type="evidence" value="ECO:0007669"/>
    <property type="project" value="UniProtKB-KW"/>
</dbReference>
<dbReference type="OrthoDB" id="2094269at2759"/>
<evidence type="ECO:0000313" key="3">
    <source>
        <dbReference type="EMBL" id="TFK53891.1"/>
    </source>
</evidence>
<dbReference type="Proteomes" id="UP000305948">
    <property type="component" value="Unassembled WGS sequence"/>
</dbReference>
<feature type="domain" description="Serine hydrolase" evidence="2">
    <location>
        <begin position="4"/>
        <end position="223"/>
    </location>
</feature>
<dbReference type="Gene3D" id="3.40.50.1820">
    <property type="entry name" value="alpha/beta hydrolase"/>
    <property type="match status" value="1"/>
</dbReference>
<dbReference type="EMBL" id="ML213506">
    <property type="protein sequence ID" value="TFK53891.1"/>
    <property type="molecule type" value="Genomic_DNA"/>
</dbReference>
<dbReference type="GO" id="GO:0005634">
    <property type="term" value="C:nucleus"/>
    <property type="evidence" value="ECO:0007669"/>
    <property type="project" value="TreeGrafter"/>
</dbReference>
<dbReference type="InterPro" id="IPR050593">
    <property type="entry name" value="LovG"/>
</dbReference>
<keyword evidence="4" id="KW-1185">Reference proteome</keyword>
<sequence length="248" mass="27305">MASSARKILVLHGYSQNAYLLKDWFAPVQAACTEDDIEFVFVDGPFALTQEEIPSGLTPTPDLPFIVEAPKSLDDPALVPRAWCRSYPDINDTTGLEISIEKFRDILRNNHYEGVLGFSQGSYMAVILTALLENPDVYPPFLVDGKAPHPPFKFCVAISGFLPKSPLFPALFSTPLDTPTLHIQGRSDGITSKEAKQTLVDVPSTNRKYLTHQGGHVIPIEHGWLGLFRDFFRNPGADLVLPDDAALG</sequence>
<dbReference type="AlphaFoldDB" id="A0A5C3NJW5"/>
<organism evidence="3 4">
    <name type="scientific">Heliocybe sulcata</name>
    <dbReference type="NCBI Taxonomy" id="5364"/>
    <lineage>
        <taxon>Eukaryota</taxon>
        <taxon>Fungi</taxon>
        <taxon>Dikarya</taxon>
        <taxon>Basidiomycota</taxon>
        <taxon>Agaricomycotina</taxon>
        <taxon>Agaricomycetes</taxon>
        <taxon>Gloeophyllales</taxon>
        <taxon>Gloeophyllaceae</taxon>
        <taxon>Heliocybe</taxon>
    </lineage>
</organism>
<dbReference type="SUPFAM" id="SSF53474">
    <property type="entry name" value="alpha/beta-Hydrolases"/>
    <property type="match status" value="1"/>
</dbReference>
<reference evidence="3 4" key="1">
    <citation type="journal article" date="2019" name="Nat. Ecol. Evol.">
        <title>Megaphylogeny resolves global patterns of mushroom evolution.</title>
        <authorList>
            <person name="Varga T."/>
            <person name="Krizsan K."/>
            <person name="Foldi C."/>
            <person name="Dima B."/>
            <person name="Sanchez-Garcia M."/>
            <person name="Sanchez-Ramirez S."/>
            <person name="Szollosi G.J."/>
            <person name="Szarkandi J.G."/>
            <person name="Papp V."/>
            <person name="Albert L."/>
            <person name="Andreopoulos W."/>
            <person name="Angelini C."/>
            <person name="Antonin V."/>
            <person name="Barry K.W."/>
            <person name="Bougher N.L."/>
            <person name="Buchanan P."/>
            <person name="Buyck B."/>
            <person name="Bense V."/>
            <person name="Catcheside P."/>
            <person name="Chovatia M."/>
            <person name="Cooper J."/>
            <person name="Damon W."/>
            <person name="Desjardin D."/>
            <person name="Finy P."/>
            <person name="Geml J."/>
            <person name="Haridas S."/>
            <person name="Hughes K."/>
            <person name="Justo A."/>
            <person name="Karasinski D."/>
            <person name="Kautmanova I."/>
            <person name="Kiss B."/>
            <person name="Kocsube S."/>
            <person name="Kotiranta H."/>
            <person name="LaButti K.M."/>
            <person name="Lechner B.E."/>
            <person name="Liimatainen K."/>
            <person name="Lipzen A."/>
            <person name="Lukacs Z."/>
            <person name="Mihaltcheva S."/>
            <person name="Morgado L.N."/>
            <person name="Niskanen T."/>
            <person name="Noordeloos M.E."/>
            <person name="Ohm R.A."/>
            <person name="Ortiz-Santana B."/>
            <person name="Ovrebo C."/>
            <person name="Racz N."/>
            <person name="Riley R."/>
            <person name="Savchenko A."/>
            <person name="Shiryaev A."/>
            <person name="Soop K."/>
            <person name="Spirin V."/>
            <person name="Szebenyi C."/>
            <person name="Tomsovsky M."/>
            <person name="Tulloss R.E."/>
            <person name="Uehling J."/>
            <person name="Grigoriev I.V."/>
            <person name="Vagvolgyi C."/>
            <person name="Papp T."/>
            <person name="Martin F.M."/>
            <person name="Miettinen O."/>
            <person name="Hibbett D.S."/>
            <person name="Nagy L.G."/>
        </authorList>
    </citation>
    <scope>NUCLEOTIDE SEQUENCE [LARGE SCALE GENOMIC DNA]</scope>
    <source>
        <strain evidence="3 4">OMC1185</strain>
    </source>
</reference>
<dbReference type="GO" id="GO:0005737">
    <property type="term" value="C:cytoplasm"/>
    <property type="evidence" value="ECO:0007669"/>
    <property type="project" value="TreeGrafter"/>
</dbReference>
<dbReference type="InterPro" id="IPR005645">
    <property type="entry name" value="FSH-like_dom"/>
</dbReference>
<dbReference type="PANTHER" id="PTHR48070:SF6">
    <property type="entry name" value="ESTERASE OVCA2"/>
    <property type="match status" value="1"/>
</dbReference>
<evidence type="ECO:0000313" key="4">
    <source>
        <dbReference type="Proteomes" id="UP000305948"/>
    </source>
</evidence>
<gene>
    <name evidence="3" type="ORF">OE88DRAFT_1127947</name>
</gene>
<protein>
    <recommendedName>
        <fullName evidence="2">Serine hydrolase domain-containing protein</fullName>
    </recommendedName>
</protein>
<name>A0A5C3NJW5_9AGAM</name>
<keyword evidence="1" id="KW-0378">Hydrolase</keyword>
<evidence type="ECO:0000259" key="2">
    <source>
        <dbReference type="Pfam" id="PF03959"/>
    </source>
</evidence>
<accession>A0A5C3NJW5</accession>
<dbReference type="Pfam" id="PF03959">
    <property type="entry name" value="FSH1"/>
    <property type="match status" value="1"/>
</dbReference>
<dbReference type="PANTHER" id="PTHR48070">
    <property type="entry name" value="ESTERASE OVCA2"/>
    <property type="match status" value="1"/>
</dbReference>
<proteinExistence type="predicted"/>
<evidence type="ECO:0000256" key="1">
    <source>
        <dbReference type="ARBA" id="ARBA00022801"/>
    </source>
</evidence>
<dbReference type="InterPro" id="IPR029058">
    <property type="entry name" value="AB_hydrolase_fold"/>
</dbReference>
<dbReference type="STRING" id="5364.A0A5C3NJW5"/>